<dbReference type="KEGG" id="dae:Dtox_1763"/>
<proteinExistence type="predicted"/>
<protein>
    <submittedName>
        <fullName evidence="1">Uncharacterized protein</fullName>
    </submittedName>
</protein>
<accession>C8VX43</accession>
<dbReference type="EMBL" id="CP001720">
    <property type="protein sequence ID" value="ACV62619.1"/>
    <property type="molecule type" value="Genomic_DNA"/>
</dbReference>
<organism evidence="1 2">
    <name type="scientific">Desulfofarcimen acetoxidans (strain ATCC 49208 / DSM 771 / KCTC 5769 / VKM B-1644 / 5575)</name>
    <name type="common">Desulfotomaculum acetoxidans</name>
    <dbReference type="NCBI Taxonomy" id="485916"/>
    <lineage>
        <taxon>Bacteria</taxon>
        <taxon>Bacillati</taxon>
        <taxon>Bacillota</taxon>
        <taxon>Clostridia</taxon>
        <taxon>Eubacteriales</taxon>
        <taxon>Peptococcaceae</taxon>
        <taxon>Desulfofarcimen</taxon>
    </lineage>
</organism>
<dbReference type="HOGENOM" id="CLU_1861943_0_0_9"/>
<dbReference type="AlphaFoldDB" id="C8VX43"/>
<dbReference type="OrthoDB" id="9821744at2"/>
<name>C8VX43_DESAS</name>
<evidence type="ECO:0000313" key="2">
    <source>
        <dbReference type="Proteomes" id="UP000002217"/>
    </source>
</evidence>
<dbReference type="RefSeq" id="WP_015757330.1">
    <property type="nucleotide sequence ID" value="NC_013216.1"/>
</dbReference>
<reference evidence="1 2" key="1">
    <citation type="journal article" date="2009" name="Stand. Genomic Sci.">
        <title>Complete genome sequence of Desulfotomaculum acetoxidans type strain (5575).</title>
        <authorList>
            <person name="Spring S."/>
            <person name="Lapidus A."/>
            <person name="Schroder M."/>
            <person name="Gleim D."/>
            <person name="Sims D."/>
            <person name="Meincke L."/>
            <person name="Glavina Del Rio T."/>
            <person name="Tice H."/>
            <person name="Copeland A."/>
            <person name="Cheng J.F."/>
            <person name="Lucas S."/>
            <person name="Chen F."/>
            <person name="Nolan M."/>
            <person name="Bruce D."/>
            <person name="Goodwin L."/>
            <person name="Pitluck S."/>
            <person name="Ivanova N."/>
            <person name="Mavromatis K."/>
            <person name="Mikhailova N."/>
            <person name="Pati A."/>
            <person name="Chen A."/>
            <person name="Palaniappan K."/>
            <person name="Land M."/>
            <person name="Hauser L."/>
            <person name="Chang Y.J."/>
            <person name="Jeffries C.D."/>
            <person name="Chain P."/>
            <person name="Saunders E."/>
            <person name="Brettin T."/>
            <person name="Detter J.C."/>
            <person name="Goker M."/>
            <person name="Bristow J."/>
            <person name="Eisen J.A."/>
            <person name="Markowitz V."/>
            <person name="Hugenholtz P."/>
            <person name="Kyrpides N.C."/>
            <person name="Klenk H.P."/>
            <person name="Han C."/>
        </authorList>
    </citation>
    <scope>NUCLEOTIDE SEQUENCE [LARGE SCALE GENOMIC DNA]</scope>
    <source>
        <strain evidence="2">ATCC 49208 / DSM 771 / VKM B-1644</strain>
    </source>
</reference>
<keyword evidence="2" id="KW-1185">Reference proteome</keyword>
<gene>
    <name evidence="1" type="ordered locus">Dtox_1763</name>
</gene>
<dbReference type="Proteomes" id="UP000002217">
    <property type="component" value="Chromosome"/>
</dbReference>
<sequence length="137" mass="15278">MTGMNPPDTSLNLPLIIWDILNYKGIPTNTLSAFANNFLASGISSSGLGTYDASKTFNATSTKINLPNSYSYSNADAYTNNSTGSSAEVWFGYDVRNKNNTSYRLWPQSRIQYWVSYNGNFPIYLWTNYAGVQHTVN</sequence>
<evidence type="ECO:0000313" key="1">
    <source>
        <dbReference type="EMBL" id="ACV62619.1"/>
    </source>
</evidence>